<dbReference type="NCBIfam" id="NF033788">
    <property type="entry name" value="HTH_metalloreg"/>
    <property type="match status" value="1"/>
</dbReference>
<dbReference type="PANTHER" id="PTHR42912">
    <property type="entry name" value="METHYLTRANSFERASE"/>
    <property type="match status" value="1"/>
</dbReference>
<dbReference type="SMART" id="SM00418">
    <property type="entry name" value="HTH_ARSR"/>
    <property type="match status" value="1"/>
</dbReference>
<dbReference type="GO" id="GO:0008757">
    <property type="term" value="F:S-adenosylmethionine-dependent methyltransferase activity"/>
    <property type="evidence" value="ECO:0007669"/>
    <property type="project" value="InterPro"/>
</dbReference>
<feature type="domain" description="HTH arsR-type" evidence="1">
    <location>
        <begin position="1"/>
        <end position="90"/>
    </location>
</feature>
<dbReference type="InterPro" id="IPR036390">
    <property type="entry name" value="WH_DNA-bd_sf"/>
</dbReference>
<dbReference type="InterPro" id="IPR011991">
    <property type="entry name" value="ArsR-like_HTH"/>
</dbReference>
<evidence type="ECO:0000313" key="3">
    <source>
        <dbReference type="Proteomes" id="UP000471147"/>
    </source>
</evidence>
<protein>
    <submittedName>
        <fullName evidence="2">Metalloregulator ArsR/SmtB family transcription factor</fullName>
    </submittedName>
</protein>
<reference evidence="2 3" key="1">
    <citation type="submission" date="2019-01" db="EMBL/GenBank/DDBJ databases">
        <title>Sphingorhabdus lacus sp.nov., isolated from an oligotrophic freshwater lake.</title>
        <authorList>
            <person name="Park M."/>
        </authorList>
    </citation>
    <scope>NUCLEOTIDE SEQUENCE [LARGE SCALE GENOMIC DNA]</scope>
    <source>
        <strain evidence="2 3">IMCC26285</strain>
    </source>
</reference>
<dbReference type="OrthoDB" id="9789575at2"/>
<dbReference type="InterPro" id="IPR013216">
    <property type="entry name" value="Methyltransf_11"/>
</dbReference>
<dbReference type="Gene3D" id="3.40.50.150">
    <property type="entry name" value="Vaccinia Virus protein VP39"/>
    <property type="match status" value="1"/>
</dbReference>
<dbReference type="Proteomes" id="UP000471147">
    <property type="component" value="Unassembled WGS sequence"/>
</dbReference>
<dbReference type="PROSITE" id="PS50987">
    <property type="entry name" value="HTH_ARSR_2"/>
    <property type="match status" value="1"/>
</dbReference>
<dbReference type="PANTHER" id="PTHR42912:SF93">
    <property type="entry name" value="N6-ADENOSINE-METHYLTRANSFERASE TMT1A"/>
    <property type="match status" value="1"/>
</dbReference>
<sequence>MIDLLDIMRALADPTRLRIVFLALRLELSVGELVQILGQSQPRVSRHIRILDEAGILKRRKEGSWVFMRPGPVLSDGKLAPLFADVDISHARAFQRDLQKLDEVRAARTQMAAEYFAVHAKEWDSLRSLHVAESEVEQAISRILRSAPLGSVLDVGTGTGRMMELFAAEARHFVALDNSSDMLRLARAKLGTMDGDIAAKVDVLLGDFNHLAFDDGMFDTILFHQVLHYAQHPEGVLAEAARVLAPSGRIVIVDFAAHDREELRTVHAHARLGFADELIADAFRDNGIRLTQHLALDGGALAVKLWLGQKQDIAPRIEHSNLRIVA</sequence>
<proteinExistence type="predicted"/>
<evidence type="ECO:0000313" key="2">
    <source>
        <dbReference type="EMBL" id="MVZ98514.1"/>
    </source>
</evidence>
<dbReference type="AlphaFoldDB" id="A0A6I4M2J9"/>
<dbReference type="CDD" id="cd02440">
    <property type="entry name" value="AdoMet_MTases"/>
    <property type="match status" value="1"/>
</dbReference>
<dbReference type="InterPro" id="IPR036388">
    <property type="entry name" value="WH-like_DNA-bd_sf"/>
</dbReference>
<dbReference type="CDD" id="cd00090">
    <property type="entry name" value="HTH_ARSR"/>
    <property type="match status" value="1"/>
</dbReference>
<dbReference type="SUPFAM" id="SSF46785">
    <property type="entry name" value="Winged helix' DNA-binding domain"/>
    <property type="match status" value="1"/>
</dbReference>
<dbReference type="RefSeq" id="WP_160354412.1">
    <property type="nucleotide sequence ID" value="NZ_SDWJ01000002.1"/>
</dbReference>
<evidence type="ECO:0000259" key="1">
    <source>
        <dbReference type="PROSITE" id="PS50987"/>
    </source>
</evidence>
<dbReference type="Pfam" id="PF08241">
    <property type="entry name" value="Methyltransf_11"/>
    <property type="match status" value="1"/>
</dbReference>
<comment type="caution">
    <text evidence="2">The sequence shown here is derived from an EMBL/GenBank/DDBJ whole genome shotgun (WGS) entry which is preliminary data.</text>
</comment>
<dbReference type="Pfam" id="PF01022">
    <property type="entry name" value="HTH_5"/>
    <property type="match status" value="1"/>
</dbReference>
<dbReference type="PRINTS" id="PR00778">
    <property type="entry name" value="HTHARSR"/>
</dbReference>
<name>A0A6I4M2J9_9SPHN</name>
<dbReference type="InterPro" id="IPR001845">
    <property type="entry name" value="HTH_ArsR_DNA-bd_dom"/>
</dbReference>
<dbReference type="InterPro" id="IPR029063">
    <property type="entry name" value="SAM-dependent_MTases_sf"/>
</dbReference>
<accession>A0A6I4M2J9</accession>
<dbReference type="Gene3D" id="1.10.10.10">
    <property type="entry name" value="Winged helix-like DNA-binding domain superfamily/Winged helix DNA-binding domain"/>
    <property type="match status" value="1"/>
</dbReference>
<dbReference type="EMBL" id="SDWJ01000002">
    <property type="protein sequence ID" value="MVZ98514.1"/>
    <property type="molecule type" value="Genomic_DNA"/>
</dbReference>
<dbReference type="SUPFAM" id="SSF53335">
    <property type="entry name" value="S-adenosyl-L-methionine-dependent methyltransferases"/>
    <property type="match status" value="1"/>
</dbReference>
<dbReference type="GO" id="GO:0003700">
    <property type="term" value="F:DNA-binding transcription factor activity"/>
    <property type="evidence" value="ECO:0007669"/>
    <property type="project" value="InterPro"/>
</dbReference>
<dbReference type="InterPro" id="IPR050508">
    <property type="entry name" value="Methyltransf_Superfamily"/>
</dbReference>
<organism evidence="2 3">
    <name type="scientific">Sphingorhabdus profundilacus</name>
    <dbReference type="NCBI Taxonomy" id="2509718"/>
    <lineage>
        <taxon>Bacteria</taxon>
        <taxon>Pseudomonadati</taxon>
        <taxon>Pseudomonadota</taxon>
        <taxon>Alphaproteobacteria</taxon>
        <taxon>Sphingomonadales</taxon>
        <taxon>Sphingomonadaceae</taxon>
        <taxon>Sphingorhabdus</taxon>
    </lineage>
</organism>
<gene>
    <name evidence="2" type="ORF">EUU23_12500</name>
</gene>
<keyword evidence="3" id="KW-1185">Reference proteome</keyword>